<evidence type="ECO:0000256" key="8">
    <source>
        <dbReference type="ARBA" id="ARBA00022842"/>
    </source>
</evidence>
<dbReference type="SUPFAM" id="SSF53335">
    <property type="entry name" value="S-adenosyl-L-methionine-dependent methyltransferases"/>
    <property type="match status" value="1"/>
</dbReference>
<comment type="cofactor">
    <cofactor evidence="1">
        <name>Mg(2+)</name>
        <dbReference type="ChEBI" id="CHEBI:18420"/>
    </cofactor>
</comment>
<keyword evidence="5" id="KW-0808">Transferase</keyword>
<dbReference type="GO" id="GO:0003723">
    <property type="term" value="F:RNA binding"/>
    <property type="evidence" value="ECO:0007669"/>
    <property type="project" value="UniProtKB-KW"/>
</dbReference>
<dbReference type="Gene3D" id="3.40.50.150">
    <property type="entry name" value="Vaccinia Virus protein VP39"/>
    <property type="match status" value="1"/>
</dbReference>
<accession>A0AAV9WBQ5</accession>
<proteinExistence type="inferred from homology"/>
<dbReference type="GO" id="GO:0046872">
    <property type="term" value="F:metal ion binding"/>
    <property type="evidence" value="ECO:0007669"/>
    <property type="project" value="UniProtKB-KW"/>
</dbReference>
<dbReference type="Proteomes" id="UP001370758">
    <property type="component" value="Unassembled WGS sequence"/>
</dbReference>
<evidence type="ECO:0000256" key="3">
    <source>
        <dbReference type="ARBA" id="ARBA00021330"/>
    </source>
</evidence>
<keyword evidence="15" id="KW-1185">Reference proteome</keyword>
<dbReference type="GO" id="GO:0030422">
    <property type="term" value="P:siRNA processing"/>
    <property type="evidence" value="ECO:0007669"/>
    <property type="project" value="TreeGrafter"/>
</dbReference>
<dbReference type="PANTHER" id="PTHR21404:SF3">
    <property type="entry name" value="SMALL RNA 2'-O-METHYLTRANSFERASE"/>
    <property type="match status" value="1"/>
</dbReference>
<reference evidence="14 15" key="1">
    <citation type="submission" date="2023-08" db="EMBL/GenBank/DDBJ databases">
        <authorList>
            <person name="Palmer J.M."/>
        </authorList>
    </citation>
    <scope>NUCLEOTIDE SEQUENCE [LARGE SCALE GENOMIC DNA]</scope>
    <source>
        <strain evidence="14 15">TWF481</strain>
    </source>
</reference>
<evidence type="ECO:0000256" key="9">
    <source>
        <dbReference type="ARBA" id="ARBA00022884"/>
    </source>
</evidence>
<dbReference type="InterPro" id="IPR026610">
    <property type="entry name" value="Hen1"/>
</dbReference>
<comment type="similarity">
    <text evidence="2">Belongs to the methyltransferase superfamily. HEN1 family.</text>
</comment>
<name>A0AAV9WBQ5_9PEZI</name>
<keyword evidence="9" id="KW-0694">RNA-binding</keyword>
<sequence length="693" mass="79385">MQVSSRFINWSDGSTTPSGTRDTTNASTRFTQGVPSPPFDPPCIRFVPPLSIQRRAKIFELLKKTSMNYEGSIQSLLDVGCGGNTPLIQTLLSCDDELPLSLLSGIDIDSNLAPTGSLTAFTTLEYGGGDRWRELTVSLVHGSFENISPESIGPYDAIVSSEVIEHLDPGPLANFAPTLLGRMNPKVLIVTTPNRDFNSLFEMPYESVDFAMDKKPYVYNPSDDPLVSNRRYYRAPHTYGMRHDDHRFEWTRQEFQEWGDDAAETFGYTVQYHGCGALHDGAEILASRWRVEEALRKQIRSQNITLEEGQSMGTDLLLQVFGHCSQVAIFIRNDFRKKSQEEISSLESQLFLTKLTPMSPIIEDHIRLLRQLPPELQFIKYQTFTRPSFDQPYPPTIADLFGLQRLALKHLIPYEVQRIWEYRHQNLDSTHNIKYDYDAIVVKTDLKYLWENCYEVRRTCRYHFELFEHLMCINSESSFDFSGNRHSDGLLEFGLIDSSDPVHGPIGVIALGLEQVENSEPAYDPTEVPDFENSDDEFDYSPEKEEWKVVSKTPMITVNLYWYTDPSDLHLVSEDIYLAQDQLYDIPKERILTIHGPAESMRQLQERFKYPESYLPPAITSTPITLVFQRPEMPIDEAGDFDYEEERQKMLEPFGEGLNDGKSWVESPPGWGITQPIIWEDDPNAEVIDWGDN</sequence>
<dbReference type="GO" id="GO:0090486">
    <property type="term" value="F:small RNA 2'-O-methyltransferase activity"/>
    <property type="evidence" value="ECO:0007669"/>
    <property type="project" value="UniProtKB-EC"/>
</dbReference>
<keyword evidence="4" id="KW-0489">Methyltransferase</keyword>
<evidence type="ECO:0000256" key="5">
    <source>
        <dbReference type="ARBA" id="ARBA00022679"/>
    </source>
</evidence>
<dbReference type="AlphaFoldDB" id="A0AAV9WBQ5"/>
<protein>
    <recommendedName>
        <fullName evidence="3">Small RNA 2'-O-methyltransferase</fullName>
        <ecNumber evidence="11">2.1.1.386</ecNumber>
    </recommendedName>
</protein>
<evidence type="ECO:0000256" key="13">
    <source>
        <dbReference type="SAM" id="MobiDB-lite"/>
    </source>
</evidence>
<dbReference type="EMBL" id="JAVHJL010000004">
    <property type="protein sequence ID" value="KAK6505135.1"/>
    <property type="molecule type" value="Genomic_DNA"/>
</dbReference>
<gene>
    <name evidence="14" type="ORF">TWF481_007056</name>
</gene>
<organism evidence="14 15">
    <name type="scientific">Arthrobotrys musiformis</name>
    <dbReference type="NCBI Taxonomy" id="47236"/>
    <lineage>
        <taxon>Eukaryota</taxon>
        <taxon>Fungi</taxon>
        <taxon>Dikarya</taxon>
        <taxon>Ascomycota</taxon>
        <taxon>Pezizomycotina</taxon>
        <taxon>Orbiliomycetes</taxon>
        <taxon>Orbiliales</taxon>
        <taxon>Orbiliaceae</taxon>
        <taxon>Arthrobotrys</taxon>
    </lineage>
</organism>
<evidence type="ECO:0000256" key="12">
    <source>
        <dbReference type="ARBA" id="ARBA00048418"/>
    </source>
</evidence>
<evidence type="ECO:0000256" key="4">
    <source>
        <dbReference type="ARBA" id="ARBA00022603"/>
    </source>
</evidence>
<evidence type="ECO:0000256" key="11">
    <source>
        <dbReference type="ARBA" id="ARBA00035025"/>
    </source>
</evidence>
<evidence type="ECO:0000256" key="2">
    <source>
        <dbReference type="ARBA" id="ARBA00009026"/>
    </source>
</evidence>
<dbReference type="InterPro" id="IPR029063">
    <property type="entry name" value="SAM-dependent_MTases_sf"/>
</dbReference>
<evidence type="ECO:0000313" key="14">
    <source>
        <dbReference type="EMBL" id="KAK6505135.1"/>
    </source>
</evidence>
<dbReference type="GO" id="GO:0005634">
    <property type="term" value="C:nucleus"/>
    <property type="evidence" value="ECO:0007669"/>
    <property type="project" value="TreeGrafter"/>
</dbReference>
<evidence type="ECO:0000256" key="10">
    <source>
        <dbReference type="ARBA" id="ARBA00023158"/>
    </source>
</evidence>
<evidence type="ECO:0000313" key="15">
    <source>
        <dbReference type="Proteomes" id="UP001370758"/>
    </source>
</evidence>
<keyword evidence="8" id="KW-0460">Magnesium</keyword>
<keyword evidence="10" id="KW-0943">RNA-mediated gene silencing</keyword>
<keyword evidence="6" id="KW-0949">S-adenosyl-L-methionine</keyword>
<evidence type="ECO:0000256" key="7">
    <source>
        <dbReference type="ARBA" id="ARBA00022723"/>
    </source>
</evidence>
<evidence type="ECO:0000256" key="1">
    <source>
        <dbReference type="ARBA" id="ARBA00001946"/>
    </source>
</evidence>
<keyword evidence="7" id="KW-0479">Metal-binding</keyword>
<evidence type="ECO:0000256" key="6">
    <source>
        <dbReference type="ARBA" id="ARBA00022691"/>
    </source>
</evidence>
<dbReference type="GO" id="GO:0005737">
    <property type="term" value="C:cytoplasm"/>
    <property type="evidence" value="ECO:0007669"/>
    <property type="project" value="TreeGrafter"/>
</dbReference>
<dbReference type="PANTHER" id="PTHR21404">
    <property type="entry name" value="HEN1"/>
    <property type="match status" value="1"/>
</dbReference>
<dbReference type="GO" id="GO:0001510">
    <property type="term" value="P:RNA methylation"/>
    <property type="evidence" value="ECO:0007669"/>
    <property type="project" value="InterPro"/>
</dbReference>
<dbReference type="EC" id="2.1.1.386" evidence="11"/>
<feature type="region of interest" description="Disordered" evidence="13">
    <location>
        <begin position="1"/>
        <end position="34"/>
    </location>
</feature>
<comment type="catalytic activity">
    <reaction evidence="12">
        <text>small RNA 3'-end nucleotide + S-adenosyl-L-methionine = small RNA 3'-end 2'-O-methylnucleotide + S-adenosyl-L-homocysteine + H(+)</text>
        <dbReference type="Rhea" id="RHEA:37887"/>
        <dbReference type="Rhea" id="RHEA-COMP:10415"/>
        <dbReference type="Rhea" id="RHEA-COMP:10416"/>
        <dbReference type="ChEBI" id="CHEBI:15378"/>
        <dbReference type="ChEBI" id="CHEBI:57856"/>
        <dbReference type="ChEBI" id="CHEBI:59789"/>
        <dbReference type="ChEBI" id="CHEBI:74896"/>
        <dbReference type="ChEBI" id="CHEBI:74898"/>
        <dbReference type="EC" id="2.1.1.386"/>
    </reaction>
</comment>
<comment type="caution">
    <text evidence="14">The sequence shown here is derived from an EMBL/GenBank/DDBJ whole genome shotgun (WGS) entry which is preliminary data.</text>
</comment>